<evidence type="ECO:0000256" key="2">
    <source>
        <dbReference type="PROSITE-ProRule" id="PRU00708"/>
    </source>
</evidence>
<evidence type="ECO:0000313" key="3">
    <source>
        <dbReference type="EMBL" id="CAI3975818.1"/>
    </source>
</evidence>
<feature type="repeat" description="PPR" evidence="2">
    <location>
        <begin position="222"/>
        <end position="252"/>
    </location>
</feature>
<dbReference type="Proteomes" id="UP001152797">
    <property type="component" value="Unassembled WGS sequence"/>
</dbReference>
<dbReference type="Gene3D" id="3.30.1370.110">
    <property type="match status" value="1"/>
</dbReference>
<sequence>MFAWRLPRRFFGSSPLGSGERLILGRSPSRDELLKIFHTEPVSRRGPREHLHQRLQKLANAKREDLILPVLKLLLEQKVKLDPRDFSVGISGCARAALWQDASVLFATMHAGKVYPNVFVYNATISAYEKSGHWQHALRLFQLMTFTQVFPTVVSYNSMISACEKGGEWERALIFFRSVWIATLSPTLVTYSATISALEKCGFWQGALSLLAQMLAGRVTPDVTSYNALISACEKGGEWQRALHLFQLCRSELQPNLVSYNAMISACQKGWQWQQALKIFNSIPEAKLRPNLVTYSAVISSLEKSRALWQLALHFFQQLKVSWSPDVISYNASISCCGAAGEWQPALSLLRNMVDSSISPTVVTYTSTIHSFTATAEWQRALVLWQQMHQASLASNFTAVSSMLDVLGGSTSKSAESVATAMFEAALRAKIFEDLVSAGPQKLDLHGYSVGASQLAVRWWLQMTVAPYLASERWKIGHEGEWTSRNLPITLVTGFGSSLATYSPKLRPALLELLRGMGLAAEMNRSNPGRIEVELERLRRFGFHVAEVQRAKRAMLAEFEEDYIEREQRPSESFAEEFTALFLDEDCAPGVEERARIAAQILPQIRCEEVSSIAKLYDFTKNVVVKIATPLMSLRSPAYTCWSVLQACRQVSLPRPSLDLPSEEEVAQIMKDITAETMEAWPPDQDDVDGRLKRLFEGCAEQLLPAGGETAHKPREVRAQGVPKPTRASEVAVEVDEKLGEEVILQNGLRIFFKETDLYNDEILVKGRRWGGLSEFQDPRVGGLGNV</sequence>
<evidence type="ECO:0000256" key="1">
    <source>
        <dbReference type="ARBA" id="ARBA00022737"/>
    </source>
</evidence>
<dbReference type="PROSITE" id="PS51375">
    <property type="entry name" value="PPR"/>
    <property type="match status" value="6"/>
</dbReference>
<reference evidence="4" key="2">
    <citation type="submission" date="2024-04" db="EMBL/GenBank/DDBJ databases">
        <authorList>
            <person name="Chen Y."/>
            <person name="Shah S."/>
            <person name="Dougan E. K."/>
            <person name="Thang M."/>
            <person name="Chan C."/>
        </authorList>
    </citation>
    <scope>NUCLEOTIDE SEQUENCE [LARGE SCALE GENOMIC DNA]</scope>
</reference>
<dbReference type="Pfam" id="PF13041">
    <property type="entry name" value="PPR_2"/>
    <property type="match status" value="4"/>
</dbReference>
<dbReference type="EMBL" id="CAMXCT030000225">
    <property type="protein sequence ID" value="CAL4763130.1"/>
    <property type="molecule type" value="Genomic_DNA"/>
</dbReference>
<feature type="repeat" description="PPR" evidence="2">
    <location>
        <begin position="117"/>
        <end position="151"/>
    </location>
</feature>
<feature type="repeat" description="PPR" evidence="2">
    <location>
        <begin position="187"/>
        <end position="221"/>
    </location>
</feature>
<evidence type="ECO:0000313" key="4">
    <source>
        <dbReference type="EMBL" id="CAL1129193.1"/>
    </source>
</evidence>
<evidence type="ECO:0000313" key="6">
    <source>
        <dbReference type="Proteomes" id="UP001152797"/>
    </source>
</evidence>
<accession>A0A9P1BNY1</accession>
<dbReference type="InterPro" id="IPR002885">
    <property type="entry name" value="PPR_rpt"/>
</dbReference>
<comment type="caution">
    <text evidence="3">The sequence shown here is derived from an EMBL/GenBank/DDBJ whole genome shotgun (WGS) entry which is preliminary data.</text>
</comment>
<dbReference type="PANTHER" id="PTHR47936:SF1">
    <property type="entry name" value="PENTATRICOPEPTIDE REPEAT-CONTAINING PROTEIN GUN1, CHLOROPLASTIC"/>
    <property type="match status" value="1"/>
</dbReference>
<proteinExistence type="predicted"/>
<dbReference type="InterPro" id="IPR036063">
    <property type="entry name" value="Smr_dom_sf"/>
</dbReference>
<dbReference type="PANTHER" id="PTHR47936">
    <property type="entry name" value="PPR_LONG DOMAIN-CONTAINING PROTEIN"/>
    <property type="match status" value="1"/>
</dbReference>
<keyword evidence="6" id="KW-1185">Reference proteome</keyword>
<feature type="repeat" description="PPR" evidence="2">
    <location>
        <begin position="326"/>
        <end position="360"/>
    </location>
</feature>
<protein>
    <submittedName>
        <fullName evidence="5">Pentatricopeptide repeat-containing protein At1g74850, chloroplastic (Protein PLASTID TRANSCRIPTIONALLY ACTIVE 2)</fullName>
    </submittedName>
</protein>
<evidence type="ECO:0000313" key="5">
    <source>
        <dbReference type="EMBL" id="CAL4763130.1"/>
    </source>
</evidence>
<keyword evidence="1" id="KW-0677">Repeat</keyword>
<dbReference type="OrthoDB" id="185373at2759"/>
<dbReference type="AlphaFoldDB" id="A0A9P1BNY1"/>
<feature type="repeat" description="PPR" evidence="2">
    <location>
        <begin position="152"/>
        <end position="186"/>
    </location>
</feature>
<dbReference type="InterPro" id="IPR011990">
    <property type="entry name" value="TPR-like_helical_dom_sf"/>
</dbReference>
<dbReference type="EMBL" id="CAMXCT010000225">
    <property type="protein sequence ID" value="CAI3975818.1"/>
    <property type="molecule type" value="Genomic_DNA"/>
</dbReference>
<name>A0A9P1BNY1_9DINO</name>
<reference evidence="3" key="1">
    <citation type="submission" date="2022-10" db="EMBL/GenBank/DDBJ databases">
        <authorList>
            <person name="Chen Y."/>
            <person name="Dougan E. K."/>
            <person name="Chan C."/>
            <person name="Rhodes N."/>
            <person name="Thang M."/>
        </authorList>
    </citation>
    <scope>NUCLEOTIDE SEQUENCE</scope>
</reference>
<feature type="repeat" description="PPR" evidence="2">
    <location>
        <begin position="256"/>
        <end position="290"/>
    </location>
</feature>
<organism evidence="3">
    <name type="scientific">Cladocopium goreaui</name>
    <dbReference type="NCBI Taxonomy" id="2562237"/>
    <lineage>
        <taxon>Eukaryota</taxon>
        <taxon>Sar</taxon>
        <taxon>Alveolata</taxon>
        <taxon>Dinophyceae</taxon>
        <taxon>Suessiales</taxon>
        <taxon>Symbiodiniaceae</taxon>
        <taxon>Cladocopium</taxon>
    </lineage>
</organism>
<dbReference type="NCBIfam" id="TIGR00756">
    <property type="entry name" value="PPR"/>
    <property type="match status" value="2"/>
</dbReference>
<gene>
    <name evidence="3" type="ORF">C1SCF055_LOCUS4095</name>
</gene>
<dbReference type="EMBL" id="CAMXCT020000225">
    <property type="protein sequence ID" value="CAL1129193.1"/>
    <property type="molecule type" value="Genomic_DNA"/>
</dbReference>
<dbReference type="Gene3D" id="1.25.40.10">
    <property type="entry name" value="Tetratricopeptide repeat domain"/>
    <property type="match status" value="3"/>
</dbReference>
<dbReference type="SUPFAM" id="SSF160443">
    <property type="entry name" value="SMR domain-like"/>
    <property type="match status" value="1"/>
</dbReference>